<evidence type="ECO:0000313" key="3">
    <source>
        <dbReference type="Proteomes" id="UP000315440"/>
    </source>
</evidence>
<proteinExistence type="predicted"/>
<reference evidence="2 3" key="1">
    <citation type="submission" date="2019-02" db="EMBL/GenBank/DDBJ databases">
        <title>Deep-cultivation of Planctomycetes and their phenomic and genomic characterization uncovers novel biology.</title>
        <authorList>
            <person name="Wiegand S."/>
            <person name="Jogler M."/>
            <person name="Boedeker C."/>
            <person name="Pinto D."/>
            <person name="Vollmers J."/>
            <person name="Rivas-Marin E."/>
            <person name="Kohn T."/>
            <person name="Peeters S.H."/>
            <person name="Heuer A."/>
            <person name="Rast P."/>
            <person name="Oberbeckmann S."/>
            <person name="Bunk B."/>
            <person name="Jeske O."/>
            <person name="Meyerdierks A."/>
            <person name="Storesund J.E."/>
            <person name="Kallscheuer N."/>
            <person name="Luecker S."/>
            <person name="Lage O.M."/>
            <person name="Pohl T."/>
            <person name="Merkel B.J."/>
            <person name="Hornburger P."/>
            <person name="Mueller R.-W."/>
            <person name="Bruemmer F."/>
            <person name="Labrenz M."/>
            <person name="Spormann A.M."/>
            <person name="Op Den Camp H."/>
            <person name="Overmann J."/>
            <person name="Amann R."/>
            <person name="Jetten M.S.M."/>
            <person name="Mascher T."/>
            <person name="Medema M.H."/>
            <person name="Devos D.P."/>
            <person name="Kaster A.-K."/>
            <person name="Ovreas L."/>
            <person name="Rohde M."/>
            <person name="Galperin M.Y."/>
            <person name="Jogler C."/>
        </authorList>
    </citation>
    <scope>NUCLEOTIDE SEQUENCE [LARGE SCALE GENOMIC DNA]</scope>
    <source>
        <strain evidence="2 3">Mal64</strain>
    </source>
</reference>
<dbReference type="Proteomes" id="UP000315440">
    <property type="component" value="Unassembled WGS sequence"/>
</dbReference>
<protein>
    <recommendedName>
        <fullName evidence="4">PEP-CTERM protein-sorting domain-containing protein</fullName>
    </recommendedName>
</protein>
<sequence precursor="true">MKSFFALAIAGAIGFTSIANAATYVVDDFDGGEDVRSSGMTSISPNNGSPNFSTSIFDVFGPTNRTVNFDFGDDSATGIGNPNEFAADTFGIVPFGGPNGKDATDFFFGEEDLDNGDNPGGTGSATWEFDISGLTDLVLNAVFSAMGDFEQGDNAHSFTWSIDGGAGGSGTLFSIDSDDSASHTYTMEGGASVNLNDPLTISDDLGTRVIDNTFSTVGEAAIGGTGSSLLITYTAAANNGGGEAFAFDDLTLTANVSAPVIPEPTMCLVFAGLIATRMIGRRRNG</sequence>
<name>A0A5C5ZJI2_9BACT</name>
<feature type="chain" id="PRO_5022794712" description="PEP-CTERM protein-sorting domain-containing protein" evidence="1">
    <location>
        <begin position="22"/>
        <end position="285"/>
    </location>
</feature>
<keyword evidence="1" id="KW-0732">Signal</keyword>
<evidence type="ECO:0008006" key="4">
    <source>
        <dbReference type="Google" id="ProtNLM"/>
    </source>
</evidence>
<dbReference type="EMBL" id="SJPQ01000003">
    <property type="protein sequence ID" value="TWT87519.1"/>
    <property type="molecule type" value="Genomic_DNA"/>
</dbReference>
<keyword evidence="3" id="KW-1185">Reference proteome</keyword>
<dbReference type="AlphaFoldDB" id="A0A5C5ZJI2"/>
<dbReference type="RefSeq" id="WP_146401725.1">
    <property type="nucleotide sequence ID" value="NZ_SJPQ01000003.1"/>
</dbReference>
<organism evidence="2 3">
    <name type="scientific">Pseudobythopirellula maris</name>
    <dbReference type="NCBI Taxonomy" id="2527991"/>
    <lineage>
        <taxon>Bacteria</taxon>
        <taxon>Pseudomonadati</taxon>
        <taxon>Planctomycetota</taxon>
        <taxon>Planctomycetia</taxon>
        <taxon>Pirellulales</taxon>
        <taxon>Lacipirellulaceae</taxon>
        <taxon>Pseudobythopirellula</taxon>
    </lineage>
</organism>
<accession>A0A5C5ZJI2</accession>
<gene>
    <name evidence="2" type="ORF">Mal64_30600</name>
</gene>
<evidence type="ECO:0000313" key="2">
    <source>
        <dbReference type="EMBL" id="TWT87519.1"/>
    </source>
</evidence>
<comment type="caution">
    <text evidence="2">The sequence shown here is derived from an EMBL/GenBank/DDBJ whole genome shotgun (WGS) entry which is preliminary data.</text>
</comment>
<feature type="signal peptide" evidence="1">
    <location>
        <begin position="1"/>
        <end position="21"/>
    </location>
</feature>
<dbReference type="OrthoDB" id="269930at2"/>
<evidence type="ECO:0000256" key="1">
    <source>
        <dbReference type="SAM" id="SignalP"/>
    </source>
</evidence>